<dbReference type="GO" id="GO:0008360">
    <property type="term" value="P:regulation of cell shape"/>
    <property type="evidence" value="ECO:0007669"/>
    <property type="project" value="UniProtKB-KW"/>
</dbReference>
<keyword evidence="4 8" id="KW-0812">Transmembrane</keyword>
<dbReference type="RefSeq" id="WP_044773772.1">
    <property type="nucleotide sequence ID" value="NZ_FIHD01000036.1"/>
</dbReference>
<evidence type="ECO:0000256" key="8">
    <source>
        <dbReference type="SAM" id="Phobius"/>
    </source>
</evidence>
<evidence type="ECO:0000256" key="4">
    <source>
        <dbReference type="ARBA" id="ARBA00022692"/>
    </source>
</evidence>
<evidence type="ECO:0000313" key="9">
    <source>
        <dbReference type="EMBL" id="CYV08863.1"/>
    </source>
</evidence>
<feature type="transmembrane region" description="Helical" evidence="8">
    <location>
        <begin position="106"/>
        <end position="128"/>
    </location>
</feature>
<keyword evidence="6 8" id="KW-1133">Transmembrane helix</keyword>
<dbReference type="Pfam" id="PF04093">
    <property type="entry name" value="MreD"/>
    <property type="match status" value="1"/>
</dbReference>
<evidence type="ECO:0000313" key="10">
    <source>
        <dbReference type="Proteomes" id="UP000073494"/>
    </source>
</evidence>
<sequence>MKRYFNYLSPMVLFIAFLLDAQLSTLLSNLAPGTVSITSYLLFITGMYIVDKINLTYSLILFSILGVIYDIYYLDILGISTTLFPLIIYIVYYFTTKIHLNRWISLMILVVMIFSFEFTSFALARLFQLTNLSMFIFVVYNLLPSLLYNLFFLFIFYPLFKKSFVITDKT</sequence>
<dbReference type="InterPro" id="IPR007227">
    <property type="entry name" value="Cell_shape_determining_MreD"/>
</dbReference>
<comment type="similarity">
    <text evidence="2">Belongs to the MreD family.</text>
</comment>
<evidence type="ECO:0000256" key="2">
    <source>
        <dbReference type="ARBA" id="ARBA00007776"/>
    </source>
</evidence>
<dbReference type="EMBL" id="FIHD01000036">
    <property type="protein sequence ID" value="CYV08863.1"/>
    <property type="molecule type" value="Genomic_DNA"/>
</dbReference>
<feature type="transmembrane region" description="Helical" evidence="8">
    <location>
        <begin position="78"/>
        <end position="94"/>
    </location>
</feature>
<dbReference type="GO" id="GO:0005886">
    <property type="term" value="C:plasma membrane"/>
    <property type="evidence" value="ECO:0007669"/>
    <property type="project" value="UniProtKB-SubCell"/>
</dbReference>
<reference evidence="9 10" key="1">
    <citation type="submission" date="2016-02" db="EMBL/GenBank/DDBJ databases">
        <authorList>
            <consortium name="Pathogen Informatics"/>
        </authorList>
    </citation>
    <scope>NUCLEOTIDE SEQUENCE [LARGE SCALE GENOMIC DNA]</scope>
    <source>
        <strain evidence="9 10">LSS54</strain>
    </source>
</reference>
<keyword evidence="7 8" id="KW-0472">Membrane</keyword>
<comment type="subcellular location">
    <subcellularLocation>
        <location evidence="1">Cell membrane</location>
        <topology evidence="1">Multi-pass membrane protein</topology>
    </subcellularLocation>
</comment>
<keyword evidence="5" id="KW-0133">Cell shape</keyword>
<proteinExistence type="inferred from homology"/>
<evidence type="ECO:0000256" key="1">
    <source>
        <dbReference type="ARBA" id="ARBA00004651"/>
    </source>
</evidence>
<evidence type="ECO:0000256" key="7">
    <source>
        <dbReference type="ARBA" id="ARBA00023136"/>
    </source>
</evidence>
<feature type="transmembrane region" description="Helical" evidence="8">
    <location>
        <begin position="33"/>
        <end position="50"/>
    </location>
</feature>
<dbReference type="AlphaFoldDB" id="A0A0Z8H1I5"/>
<keyword evidence="3" id="KW-1003">Cell membrane</keyword>
<gene>
    <name evidence="9" type="ORF">ERS132416_01775</name>
</gene>
<evidence type="ECO:0000256" key="5">
    <source>
        <dbReference type="ARBA" id="ARBA00022960"/>
    </source>
</evidence>
<evidence type="ECO:0000256" key="6">
    <source>
        <dbReference type="ARBA" id="ARBA00022989"/>
    </source>
</evidence>
<feature type="transmembrane region" description="Helical" evidence="8">
    <location>
        <begin position="134"/>
        <end position="160"/>
    </location>
</feature>
<dbReference type="Proteomes" id="UP000073494">
    <property type="component" value="Unassembled WGS sequence"/>
</dbReference>
<evidence type="ECO:0000256" key="3">
    <source>
        <dbReference type="ARBA" id="ARBA00022475"/>
    </source>
</evidence>
<accession>A0A0Z8H1I5</accession>
<dbReference type="NCBIfam" id="TIGR03426">
    <property type="entry name" value="shape_MreD"/>
    <property type="match status" value="1"/>
</dbReference>
<protein>
    <submittedName>
        <fullName evidence="9">Rod shape-determining protein MreD</fullName>
    </submittedName>
</protein>
<name>A0A0Z8H1I5_STRSU</name>
<organism evidence="9 10">
    <name type="scientific">Streptococcus suis</name>
    <dbReference type="NCBI Taxonomy" id="1307"/>
    <lineage>
        <taxon>Bacteria</taxon>
        <taxon>Bacillati</taxon>
        <taxon>Bacillota</taxon>
        <taxon>Bacilli</taxon>
        <taxon>Lactobacillales</taxon>
        <taxon>Streptococcaceae</taxon>
        <taxon>Streptococcus</taxon>
    </lineage>
</organism>
<feature type="transmembrane region" description="Helical" evidence="8">
    <location>
        <begin position="55"/>
        <end position="72"/>
    </location>
</feature>